<evidence type="ECO:0000256" key="2">
    <source>
        <dbReference type="ARBA" id="ARBA00022630"/>
    </source>
</evidence>
<comment type="caution">
    <text evidence="5">The sequence shown here is derived from an EMBL/GenBank/DDBJ whole genome shotgun (WGS) entry which is preliminary data.</text>
</comment>
<keyword evidence="2" id="KW-0285">Flavoprotein</keyword>
<evidence type="ECO:0000256" key="3">
    <source>
        <dbReference type="ARBA" id="ARBA00038054"/>
    </source>
</evidence>
<dbReference type="PANTHER" id="PTHR43567:SF1">
    <property type="entry name" value="FLAVOREDOXIN"/>
    <property type="match status" value="1"/>
</dbReference>
<dbReference type="Gene3D" id="2.30.110.10">
    <property type="entry name" value="Electron Transport, Fmn-binding Protein, Chain A"/>
    <property type="match status" value="1"/>
</dbReference>
<sequence>MNEPLHSVPLERAYRLLNPGPTVLVSAAHGGMRNVMAAAWAMPLDFEPPKVAVVLDKATWTRELVEASGHFVLSVPTRAQIDLVQALGTTSGKTFQEQEGRDKFTAFGIEALEGRANAGPLVDGCVAWLECRLLREPANEQRYDLFLGEVLAAHADPRVFSEGRWHFDGHDELRTLHHVAGGHFLIIGDAQDARPLAPGELGGG</sequence>
<gene>
    <name evidence="5" type="ORF">FOZ76_27185</name>
</gene>
<dbReference type="OrthoDB" id="9792436at2"/>
<proteinExistence type="inferred from homology"/>
<protein>
    <submittedName>
        <fullName evidence="5">Flavin reductase family protein</fullName>
    </submittedName>
</protein>
<dbReference type="SUPFAM" id="SSF50475">
    <property type="entry name" value="FMN-binding split barrel"/>
    <property type="match status" value="1"/>
</dbReference>
<reference evidence="5 6" key="1">
    <citation type="submission" date="2019-07" db="EMBL/GenBank/DDBJ databases">
        <title>Qingshengfaniella alkalisoli gen. nov., sp. nov., isolated from saline soil.</title>
        <authorList>
            <person name="Xu L."/>
            <person name="Huang X.-X."/>
            <person name="Sun J.-Q."/>
        </authorList>
    </citation>
    <scope>NUCLEOTIDE SEQUENCE [LARGE SCALE GENOMIC DNA]</scope>
    <source>
        <strain evidence="5 6">DSM 27279</strain>
    </source>
</reference>
<evidence type="ECO:0000259" key="4">
    <source>
        <dbReference type="SMART" id="SM00903"/>
    </source>
</evidence>
<dbReference type="Proteomes" id="UP000318405">
    <property type="component" value="Unassembled WGS sequence"/>
</dbReference>
<dbReference type="InterPro" id="IPR052174">
    <property type="entry name" value="Flavoredoxin"/>
</dbReference>
<keyword evidence="6" id="KW-1185">Reference proteome</keyword>
<dbReference type="AlphaFoldDB" id="A0A556A5V9"/>
<evidence type="ECO:0000256" key="1">
    <source>
        <dbReference type="ARBA" id="ARBA00001917"/>
    </source>
</evidence>
<comment type="cofactor">
    <cofactor evidence="1">
        <name>FMN</name>
        <dbReference type="ChEBI" id="CHEBI:58210"/>
    </cofactor>
</comment>
<dbReference type="PANTHER" id="PTHR43567">
    <property type="entry name" value="FLAVOREDOXIN-RELATED-RELATED"/>
    <property type="match status" value="1"/>
</dbReference>
<dbReference type="InterPro" id="IPR012349">
    <property type="entry name" value="Split_barrel_FMN-bd"/>
</dbReference>
<comment type="similarity">
    <text evidence="3">Belongs to the flavoredoxin family.</text>
</comment>
<dbReference type="InterPro" id="IPR002563">
    <property type="entry name" value="Flavin_Rdtase-like_dom"/>
</dbReference>
<evidence type="ECO:0000313" key="5">
    <source>
        <dbReference type="EMBL" id="TSH88272.1"/>
    </source>
</evidence>
<dbReference type="Pfam" id="PF01613">
    <property type="entry name" value="Flavin_Reduct"/>
    <property type="match status" value="1"/>
</dbReference>
<dbReference type="GO" id="GO:0016646">
    <property type="term" value="F:oxidoreductase activity, acting on the CH-NH group of donors, NAD or NADP as acceptor"/>
    <property type="evidence" value="ECO:0007669"/>
    <property type="project" value="UniProtKB-ARBA"/>
</dbReference>
<dbReference type="GO" id="GO:0010181">
    <property type="term" value="F:FMN binding"/>
    <property type="evidence" value="ECO:0007669"/>
    <property type="project" value="InterPro"/>
</dbReference>
<dbReference type="SMART" id="SM00903">
    <property type="entry name" value="Flavin_Reduct"/>
    <property type="match status" value="1"/>
</dbReference>
<dbReference type="RefSeq" id="WP_143951439.1">
    <property type="nucleotide sequence ID" value="NZ_BAABMB010000001.1"/>
</dbReference>
<organism evidence="5 6">
    <name type="scientific">Verticiella sediminum</name>
    <dbReference type="NCBI Taxonomy" id="1247510"/>
    <lineage>
        <taxon>Bacteria</taxon>
        <taxon>Pseudomonadati</taxon>
        <taxon>Pseudomonadota</taxon>
        <taxon>Betaproteobacteria</taxon>
        <taxon>Burkholderiales</taxon>
        <taxon>Alcaligenaceae</taxon>
        <taxon>Verticiella</taxon>
    </lineage>
</organism>
<evidence type="ECO:0000313" key="6">
    <source>
        <dbReference type="Proteomes" id="UP000318405"/>
    </source>
</evidence>
<feature type="domain" description="Flavin reductase like" evidence="4">
    <location>
        <begin position="15"/>
        <end position="167"/>
    </location>
</feature>
<accession>A0A556A5V9</accession>
<name>A0A556A5V9_9BURK</name>
<dbReference type="EMBL" id="VLTJ01000046">
    <property type="protein sequence ID" value="TSH88272.1"/>
    <property type="molecule type" value="Genomic_DNA"/>
</dbReference>